<evidence type="ECO:0000256" key="3">
    <source>
        <dbReference type="ARBA" id="ARBA00022679"/>
    </source>
</evidence>
<evidence type="ECO:0000256" key="13">
    <source>
        <dbReference type="SAM" id="MobiDB-lite"/>
    </source>
</evidence>
<keyword evidence="7" id="KW-0547">Nucleotide-binding</keyword>
<accession>A0A5A7SHP3</accession>
<dbReference type="CDD" id="cd23509">
    <property type="entry name" value="Gnk2-like"/>
    <property type="match status" value="1"/>
</dbReference>
<evidence type="ECO:0000259" key="17">
    <source>
        <dbReference type="PROSITE" id="PS51473"/>
    </source>
</evidence>
<evidence type="ECO:0000313" key="19">
    <source>
        <dbReference type="EMBL" id="TYK12542.1"/>
    </source>
</evidence>
<sequence length="433" mass="48108">MGRSNWSLKMLFILSETLLLIVTTTVSQPQFFHHKCSNNIGNYTNTSPFKKNLDTVLASISTNSQVDKGFYAIEGEEPNRATAMALCRGPVPPENCTICVKDATRMISQTCPNQKEAAGWYHDCQILYSNKTIQGVGDTSARILYFNTGKASDPIEFNQALGELLNGSCQLNYEIVPIYAAILPPPIAPLPPPDVPFSSMPPTQTPERIVKIVVSSTVSVFIVIFLILILFLRKRKRKQQLKRTFQTSHQSTNEMISIEMLQYDFETIKLGTNGFSSENKIGQGGFGAVYKMNPKIADFGTARMFEIDETHCKTNRIVGTYGYMAPEYALDRQFSVKSNVFSFGVLILEIISGVEKLEGRNVHKCVDRPTMASVVLMLSSFSLTLSVPSDPAFFMHSNIEESNSVVKPNGGHMKSTSLEPSLNEVSITELRPR</sequence>
<protein>
    <submittedName>
        <fullName evidence="18">Cysteine-rich repeat secretory protein 38-like</fullName>
    </submittedName>
</protein>
<feature type="chain" id="PRO_5042721857" evidence="15">
    <location>
        <begin position="28"/>
        <end position="433"/>
    </location>
</feature>
<evidence type="ECO:0000313" key="21">
    <source>
        <dbReference type="Proteomes" id="UP000321947"/>
    </source>
</evidence>
<dbReference type="GO" id="GO:0005524">
    <property type="term" value="F:ATP binding"/>
    <property type="evidence" value="ECO:0007669"/>
    <property type="project" value="UniProtKB-KW"/>
</dbReference>
<dbReference type="Gene3D" id="1.10.510.10">
    <property type="entry name" value="Transferase(Phosphotransferase) domain 1"/>
    <property type="match status" value="1"/>
</dbReference>
<evidence type="ECO:0000256" key="1">
    <source>
        <dbReference type="ARBA" id="ARBA00004167"/>
    </source>
</evidence>
<dbReference type="PANTHER" id="PTHR27002:SF1073">
    <property type="entry name" value="CYSTEINE-RICH RECEPTOR-LIKE PROTEIN KINASE 29"/>
    <property type="match status" value="1"/>
</dbReference>
<keyword evidence="6" id="KW-0677">Repeat</keyword>
<reference evidence="20 21" key="1">
    <citation type="submission" date="2019-08" db="EMBL/GenBank/DDBJ databases">
        <title>Draft genome sequences of two oriental melons (Cucumis melo L. var makuwa).</title>
        <authorList>
            <person name="Kwon S.-Y."/>
        </authorList>
    </citation>
    <scope>NUCLEOTIDE SEQUENCE [LARGE SCALE GENOMIC DNA]</scope>
    <source>
        <strain evidence="21">cv. Chang Bougi</strain>
        <strain evidence="20">cv. SW 3</strain>
        <tissue evidence="18">Leaf</tissue>
    </source>
</reference>
<evidence type="ECO:0000259" key="16">
    <source>
        <dbReference type="PROSITE" id="PS50011"/>
    </source>
</evidence>
<evidence type="ECO:0000256" key="15">
    <source>
        <dbReference type="SAM" id="SignalP"/>
    </source>
</evidence>
<dbReference type="PROSITE" id="PS51473">
    <property type="entry name" value="GNK2"/>
    <property type="match status" value="1"/>
</dbReference>
<keyword evidence="3" id="KW-0808">Transferase</keyword>
<dbReference type="Proteomes" id="UP000321393">
    <property type="component" value="Unassembled WGS sequence"/>
</dbReference>
<feature type="region of interest" description="Disordered" evidence="13">
    <location>
        <begin position="405"/>
        <end position="433"/>
    </location>
</feature>
<evidence type="ECO:0000256" key="8">
    <source>
        <dbReference type="ARBA" id="ARBA00022777"/>
    </source>
</evidence>
<evidence type="ECO:0000313" key="20">
    <source>
        <dbReference type="Proteomes" id="UP000321393"/>
    </source>
</evidence>
<dbReference type="PROSITE" id="PS50011">
    <property type="entry name" value="PROTEIN_KINASE_DOM"/>
    <property type="match status" value="1"/>
</dbReference>
<feature type="compositionally biased region" description="Polar residues" evidence="13">
    <location>
        <begin position="414"/>
        <end position="426"/>
    </location>
</feature>
<dbReference type="PANTHER" id="PTHR27002">
    <property type="entry name" value="RECEPTOR-LIKE SERINE/THREONINE-PROTEIN KINASE SD1-8"/>
    <property type="match status" value="1"/>
</dbReference>
<dbReference type="AlphaFoldDB" id="A0A5A7SHP3"/>
<dbReference type="InterPro" id="IPR002902">
    <property type="entry name" value="GNK2"/>
</dbReference>
<dbReference type="InterPro" id="IPR011009">
    <property type="entry name" value="Kinase-like_dom_sf"/>
</dbReference>
<dbReference type="GO" id="GO:0004674">
    <property type="term" value="F:protein serine/threonine kinase activity"/>
    <property type="evidence" value="ECO:0007669"/>
    <property type="project" value="UniProtKB-KW"/>
</dbReference>
<dbReference type="SUPFAM" id="SSF56112">
    <property type="entry name" value="Protein kinase-like (PK-like)"/>
    <property type="match status" value="1"/>
</dbReference>
<keyword evidence="8" id="KW-0418">Kinase</keyword>
<organism evidence="18 20">
    <name type="scientific">Cucumis melo var. makuwa</name>
    <name type="common">Oriental melon</name>
    <dbReference type="NCBI Taxonomy" id="1194695"/>
    <lineage>
        <taxon>Eukaryota</taxon>
        <taxon>Viridiplantae</taxon>
        <taxon>Streptophyta</taxon>
        <taxon>Embryophyta</taxon>
        <taxon>Tracheophyta</taxon>
        <taxon>Spermatophyta</taxon>
        <taxon>Magnoliopsida</taxon>
        <taxon>eudicotyledons</taxon>
        <taxon>Gunneridae</taxon>
        <taxon>Pentapetalae</taxon>
        <taxon>rosids</taxon>
        <taxon>fabids</taxon>
        <taxon>Cucurbitales</taxon>
        <taxon>Cucurbitaceae</taxon>
        <taxon>Benincaseae</taxon>
        <taxon>Cucumis</taxon>
    </lineage>
</organism>
<feature type="transmembrane region" description="Helical" evidence="14">
    <location>
        <begin position="209"/>
        <end position="232"/>
    </location>
</feature>
<evidence type="ECO:0000256" key="7">
    <source>
        <dbReference type="ARBA" id="ARBA00022741"/>
    </source>
</evidence>
<keyword evidence="5 15" id="KW-0732">Signal</keyword>
<keyword evidence="2" id="KW-0723">Serine/threonine-protein kinase</keyword>
<keyword evidence="11 14" id="KW-0472">Membrane</keyword>
<dbReference type="Gene3D" id="3.30.200.20">
    <property type="entry name" value="Phosphorylase Kinase, domain 1"/>
    <property type="match status" value="1"/>
</dbReference>
<dbReference type="InterPro" id="IPR000719">
    <property type="entry name" value="Prot_kinase_dom"/>
</dbReference>
<evidence type="ECO:0000256" key="12">
    <source>
        <dbReference type="ARBA" id="ARBA00023170"/>
    </source>
</evidence>
<keyword evidence="10 14" id="KW-1133">Transmembrane helix</keyword>
<comment type="subcellular location">
    <subcellularLocation>
        <location evidence="1">Membrane</location>
        <topology evidence="1">Single-pass membrane protein</topology>
    </subcellularLocation>
</comment>
<feature type="signal peptide" evidence="15">
    <location>
        <begin position="1"/>
        <end position="27"/>
    </location>
</feature>
<keyword evidence="9" id="KW-0067">ATP-binding</keyword>
<dbReference type="Gene3D" id="3.30.430.20">
    <property type="entry name" value="Gnk2 domain, C-X8-C-X2-C motif"/>
    <property type="match status" value="1"/>
</dbReference>
<evidence type="ECO:0000256" key="6">
    <source>
        <dbReference type="ARBA" id="ARBA00022737"/>
    </source>
</evidence>
<evidence type="ECO:0000256" key="9">
    <source>
        <dbReference type="ARBA" id="ARBA00022840"/>
    </source>
</evidence>
<comment type="caution">
    <text evidence="18">The sequence shown here is derived from an EMBL/GenBank/DDBJ whole genome shotgun (WGS) entry which is preliminary data.</text>
</comment>
<dbReference type="Pfam" id="PF00069">
    <property type="entry name" value="Pkinase"/>
    <property type="match status" value="1"/>
</dbReference>
<dbReference type="Pfam" id="PF01657">
    <property type="entry name" value="Stress-antifung"/>
    <property type="match status" value="1"/>
</dbReference>
<evidence type="ECO:0000256" key="4">
    <source>
        <dbReference type="ARBA" id="ARBA00022692"/>
    </source>
</evidence>
<dbReference type="EMBL" id="SSTD01010113">
    <property type="protein sequence ID" value="TYK12542.1"/>
    <property type="molecule type" value="Genomic_DNA"/>
</dbReference>
<proteinExistence type="predicted"/>
<evidence type="ECO:0000313" key="18">
    <source>
        <dbReference type="EMBL" id="KAA0025670.1"/>
    </source>
</evidence>
<feature type="domain" description="Gnk2-homologous" evidence="17">
    <location>
        <begin position="31"/>
        <end position="133"/>
    </location>
</feature>
<dbReference type="EMBL" id="SSTE01023086">
    <property type="protein sequence ID" value="KAA0025670.1"/>
    <property type="molecule type" value="Genomic_DNA"/>
</dbReference>
<feature type="domain" description="Protein kinase" evidence="16">
    <location>
        <begin position="60"/>
        <end position="433"/>
    </location>
</feature>
<dbReference type="InterPro" id="IPR038408">
    <property type="entry name" value="GNK2_sf"/>
</dbReference>
<dbReference type="Proteomes" id="UP000321947">
    <property type="component" value="Unassembled WGS sequence"/>
</dbReference>
<evidence type="ECO:0000256" key="5">
    <source>
        <dbReference type="ARBA" id="ARBA00022729"/>
    </source>
</evidence>
<dbReference type="OrthoDB" id="4062651at2759"/>
<evidence type="ECO:0000256" key="10">
    <source>
        <dbReference type="ARBA" id="ARBA00022989"/>
    </source>
</evidence>
<evidence type="ECO:0000256" key="14">
    <source>
        <dbReference type="SAM" id="Phobius"/>
    </source>
</evidence>
<evidence type="ECO:0000256" key="11">
    <source>
        <dbReference type="ARBA" id="ARBA00023136"/>
    </source>
</evidence>
<dbReference type="GO" id="GO:0005886">
    <property type="term" value="C:plasma membrane"/>
    <property type="evidence" value="ECO:0007669"/>
    <property type="project" value="TreeGrafter"/>
</dbReference>
<evidence type="ECO:0000256" key="2">
    <source>
        <dbReference type="ARBA" id="ARBA00022527"/>
    </source>
</evidence>
<gene>
    <name evidence="19" type="ORF">E5676_scaffold255G001240</name>
    <name evidence="18" type="ORF">E6C27_scaffold253G001630</name>
</gene>
<name>A0A5A7SHP3_CUCMM</name>
<keyword evidence="4 14" id="KW-0812">Transmembrane</keyword>
<keyword evidence="12" id="KW-0675">Receptor</keyword>